<dbReference type="PROSITE" id="PS51186">
    <property type="entry name" value="GNAT"/>
    <property type="match status" value="1"/>
</dbReference>
<evidence type="ECO:0000256" key="2">
    <source>
        <dbReference type="ARBA" id="ARBA00023315"/>
    </source>
</evidence>
<dbReference type="PANTHER" id="PTHR43877">
    <property type="entry name" value="AMINOALKYLPHOSPHONATE N-ACETYLTRANSFERASE-RELATED-RELATED"/>
    <property type="match status" value="1"/>
</dbReference>
<feature type="domain" description="N-acetyltransferase" evidence="3">
    <location>
        <begin position="1"/>
        <end position="163"/>
    </location>
</feature>
<dbReference type="AlphaFoldDB" id="A0A2W5B5V7"/>
<comment type="caution">
    <text evidence="4">The sequence shown here is derived from an EMBL/GenBank/DDBJ whole genome shotgun (WGS) entry which is preliminary data.</text>
</comment>
<reference evidence="4 5" key="1">
    <citation type="submission" date="2017-08" db="EMBL/GenBank/DDBJ databases">
        <title>Infants hospitalized years apart are colonized by the same room-sourced microbial strains.</title>
        <authorList>
            <person name="Brooks B."/>
            <person name="Olm M.R."/>
            <person name="Firek B.A."/>
            <person name="Baker R."/>
            <person name="Thomas B.C."/>
            <person name="Morowitz M.J."/>
            <person name="Banfield J.F."/>
        </authorList>
    </citation>
    <scope>NUCLEOTIDE SEQUENCE [LARGE SCALE GENOMIC DNA]</scope>
    <source>
        <strain evidence="4">S2_018_000_R3_110</strain>
    </source>
</reference>
<evidence type="ECO:0000256" key="1">
    <source>
        <dbReference type="ARBA" id="ARBA00022679"/>
    </source>
</evidence>
<proteinExistence type="predicted"/>
<dbReference type="GO" id="GO:0016747">
    <property type="term" value="F:acyltransferase activity, transferring groups other than amino-acyl groups"/>
    <property type="evidence" value="ECO:0007669"/>
    <property type="project" value="InterPro"/>
</dbReference>
<dbReference type="InterPro" id="IPR000182">
    <property type="entry name" value="GNAT_dom"/>
</dbReference>
<evidence type="ECO:0000259" key="3">
    <source>
        <dbReference type="PROSITE" id="PS51186"/>
    </source>
</evidence>
<dbReference type="Gene3D" id="3.40.630.30">
    <property type="match status" value="1"/>
</dbReference>
<protein>
    <submittedName>
        <fullName evidence="4">GNAT family N-acetyltransferase</fullName>
    </submittedName>
</protein>
<dbReference type="InterPro" id="IPR016181">
    <property type="entry name" value="Acyl_CoA_acyltransferase"/>
</dbReference>
<evidence type="ECO:0000313" key="4">
    <source>
        <dbReference type="EMBL" id="PZO78615.1"/>
    </source>
</evidence>
<dbReference type="Proteomes" id="UP000248614">
    <property type="component" value="Unassembled WGS sequence"/>
</dbReference>
<keyword evidence="2" id="KW-0012">Acyltransferase</keyword>
<dbReference type="EMBL" id="QFNF01000011">
    <property type="protein sequence ID" value="PZO78615.1"/>
    <property type="molecule type" value="Genomic_DNA"/>
</dbReference>
<dbReference type="SUPFAM" id="SSF55729">
    <property type="entry name" value="Acyl-CoA N-acyltransferases (Nat)"/>
    <property type="match status" value="1"/>
</dbReference>
<dbReference type="Pfam" id="PF13673">
    <property type="entry name" value="Acetyltransf_10"/>
    <property type="match status" value="1"/>
</dbReference>
<name>A0A2W5B5V7_9SPHN</name>
<dbReference type="CDD" id="cd04301">
    <property type="entry name" value="NAT_SF"/>
    <property type="match status" value="1"/>
</dbReference>
<keyword evidence="1 4" id="KW-0808">Transferase</keyword>
<sequence length="172" mass="18291">MIRIATAADIAALHALVESAFRGDSARGGWTHEADLLGGQRTDPAALAEAIGDPRKAILIAEEQGRATGCVQVGRVTAGLSTLGLLAVRPIRQAGGLGRGLVAAAEAHARDVHGSRRMEMTVIAARGELIAWYERQGYRATGETRPFPMDDPRFGLPRVDTLAFVVLERDIA</sequence>
<organism evidence="4 5">
    <name type="scientific">Sphingomonas hengshuiensis</name>
    <dbReference type="NCBI Taxonomy" id="1609977"/>
    <lineage>
        <taxon>Bacteria</taxon>
        <taxon>Pseudomonadati</taxon>
        <taxon>Pseudomonadota</taxon>
        <taxon>Alphaproteobacteria</taxon>
        <taxon>Sphingomonadales</taxon>
        <taxon>Sphingomonadaceae</taxon>
        <taxon>Sphingomonas</taxon>
    </lineage>
</organism>
<evidence type="ECO:0000313" key="5">
    <source>
        <dbReference type="Proteomes" id="UP000248614"/>
    </source>
</evidence>
<dbReference type="InterPro" id="IPR050832">
    <property type="entry name" value="Bact_Acetyltransf"/>
</dbReference>
<gene>
    <name evidence="4" type="ORF">DI632_06565</name>
</gene>
<accession>A0A2W5B5V7</accession>